<dbReference type="EMBL" id="VLLN01000028">
    <property type="protein sequence ID" value="TWJ14320.1"/>
    <property type="molecule type" value="Genomic_DNA"/>
</dbReference>
<gene>
    <name evidence="3" type="ORF">JN12_03406</name>
</gene>
<dbReference type="Gene3D" id="3.40.50.2300">
    <property type="match status" value="1"/>
</dbReference>
<dbReference type="SMART" id="SM00448">
    <property type="entry name" value="REC"/>
    <property type="match status" value="1"/>
</dbReference>
<evidence type="ECO:0000313" key="4">
    <source>
        <dbReference type="Proteomes" id="UP000319449"/>
    </source>
</evidence>
<feature type="modified residue" description="4-aspartylphosphate" evidence="1">
    <location>
        <position position="53"/>
    </location>
</feature>
<comment type="caution">
    <text evidence="3">The sequence shown here is derived from an EMBL/GenBank/DDBJ whole genome shotgun (WGS) entry which is preliminary data.</text>
</comment>
<feature type="domain" description="Response regulatory" evidence="2">
    <location>
        <begin position="1"/>
        <end position="117"/>
    </location>
</feature>
<dbReference type="Proteomes" id="UP000319449">
    <property type="component" value="Unassembled WGS sequence"/>
</dbReference>
<dbReference type="PANTHER" id="PTHR43228">
    <property type="entry name" value="TWO-COMPONENT RESPONSE REGULATOR"/>
    <property type="match status" value="1"/>
</dbReference>
<reference evidence="3 4" key="1">
    <citation type="submission" date="2019-07" db="EMBL/GenBank/DDBJ databases">
        <title>Genomic Encyclopedia of Archaeal and Bacterial Type Strains, Phase II (KMG-II): from individual species to whole genera.</title>
        <authorList>
            <person name="Goeker M."/>
        </authorList>
    </citation>
    <scope>NUCLEOTIDE SEQUENCE [LARGE SCALE GENOMIC DNA]</scope>
    <source>
        <strain evidence="3 4">ATCC BAA-1139</strain>
    </source>
</reference>
<name>A0A562V8U9_9BACT</name>
<dbReference type="PROSITE" id="PS50110">
    <property type="entry name" value="RESPONSE_REGULATORY"/>
    <property type="match status" value="1"/>
</dbReference>
<dbReference type="Pfam" id="PF00072">
    <property type="entry name" value="Response_reg"/>
    <property type="match status" value="1"/>
</dbReference>
<dbReference type="AlphaFoldDB" id="A0A562V8U9"/>
<dbReference type="SUPFAM" id="SSF52172">
    <property type="entry name" value="CheY-like"/>
    <property type="match status" value="1"/>
</dbReference>
<proteinExistence type="predicted"/>
<keyword evidence="4" id="KW-1185">Reference proteome</keyword>
<dbReference type="InterPro" id="IPR001789">
    <property type="entry name" value="Sig_transdc_resp-reg_receiver"/>
</dbReference>
<evidence type="ECO:0000313" key="3">
    <source>
        <dbReference type="EMBL" id="TWJ14320.1"/>
    </source>
</evidence>
<keyword evidence="1" id="KW-0597">Phosphoprotein</keyword>
<protein>
    <submittedName>
        <fullName evidence="3">Response regulator receiver domain-containing protein</fullName>
    </submittedName>
</protein>
<dbReference type="PANTHER" id="PTHR43228:SF1">
    <property type="entry name" value="TWO-COMPONENT RESPONSE REGULATOR ARR22"/>
    <property type="match status" value="1"/>
</dbReference>
<evidence type="ECO:0000259" key="2">
    <source>
        <dbReference type="PROSITE" id="PS50110"/>
    </source>
</evidence>
<sequence>MVMDDDEDVRFIAGILLNKLGFAIEFASSGEEAIEKCQKSFSAGVRYKAAILDLNVPGGMGGREALPRLIQIDPDIVAYVSCGNPYDAVVENPEAFGFKGAINKPFLPEQLKVLLGK</sequence>
<dbReference type="InterPro" id="IPR011006">
    <property type="entry name" value="CheY-like_superfamily"/>
</dbReference>
<accession>A0A562V8U9</accession>
<organism evidence="3 4">
    <name type="scientific">Geobacter argillaceus</name>
    <dbReference type="NCBI Taxonomy" id="345631"/>
    <lineage>
        <taxon>Bacteria</taxon>
        <taxon>Pseudomonadati</taxon>
        <taxon>Thermodesulfobacteriota</taxon>
        <taxon>Desulfuromonadia</taxon>
        <taxon>Geobacterales</taxon>
        <taxon>Geobacteraceae</taxon>
        <taxon>Geobacter</taxon>
    </lineage>
</organism>
<dbReference type="GO" id="GO:0000160">
    <property type="term" value="P:phosphorelay signal transduction system"/>
    <property type="evidence" value="ECO:0007669"/>
    <property type="project" value="InterPro"/>
</dbReference>
<evidence type="ECO:0000256" key="1">
    <source>
        <dbReference type="PROSITE-ProRule" id="PRU00169"/>
    </source>
</evidence>
<dbReference type="InterPro" id="IPR052048">
    <property type="entry name" value="ST_Response_Regulator"/>
</dbReference>